<dbReference type="Proteomes" id="UP000182649">
    <property type="component" value="Unassembled WGS sequence"/>
</dbReference>
<feature type="chain" id="PRO_5010271595" evidence="1">
    <location>
        <begin position="23"/>
        <end position="208"/>
    </location>
</feature>
<dbReference type="OrthoDB" id="571052at2"/>
<dbReference type="NCBIfam" id="TIGR02595">
    <property type="entry name" value="PEP_CTERM"/>
    <property type="match status" value="1"/>
</dbReference>
<dbReference type="Pfam" id="PF07452">
    <property type="entry name" value="CHRD"/>
    <property type="match status" value="1"/>
</dbReference>
<gene>
    <name evidence="3" type="ORF">SAMN05216417_10518</name>
</gene>
<name>A0A1I7GJY1_9PROT</name>
<dbReference type="PROSITE" id="PS50933">
    <property type="entry name" value="CHRD"/>
    <property type="match status" value="1"/>
</dbReference>
<evidence type="ECO:0000256" key="1">
    <source>
        <dbReference type="SAM" id="SignalP"/>
    </source>
</evidence>
<protein>
    <submittedName>
        <fullName evidence="3">PEP-CTERM protein-sorting domain-containing protein</fullName>
    </submittedName>
</protein>
<dbReference type="EMBL" id="FPBZ01000005">
    <property type="protein sequence ID" value="SFU48745.1"/>
    <property type="molecule type" value="Genomic_DNA"/>
</dbReference>
<dbReference type="Pfam" id="PF07589">
    <property type="entry name" value="PEP-CTERM"/>
    <property type="match status" value="1"/>
</dbReference>
<evidence type="ECO:0000313" key="3">
    <source>
        <dbReference type="EMBL" id="SFU48745.1"/>
    </source>
</evidence>
<reference evidence="4" key="1">
    <citation type="submission" date="2016-10" db="EMBL/GenBank/DDBJ databases">
        <authorList>
            <person name="Varghese N."/>
            <person name="Submissions S."/>
        </authorList>
    </citation>
    <scope>NUCLEOTIDE SEQUENCE [LARGE SCALE GENOMIC DNA]</scope>
    <source>
        <strain evidence="4">Nl14</strain>
    </source>
</reference>
<feature type="signal peptide" evidence="1">
    <location>
        <begin position="1"/>
        <end position="22"/>
    </location>
</feature>
<sequence length="208" mass="21692">MKLNVLAAGCLLTAAVAMPAVAQTTVYTANLTGPNEDPPNSSPGIGTAMITINQDAGTMRVEESFSGLTGNVSASHIHCCTTTRHEGLAGVATVSPTFTSFPSGVMAGDYDHTFNMLDASSYNLPFLNANGGTAQGAFDALVAGINDGRAYANIHTMPEFPGGEIRGFLAPIPEPETYAMLLAGLAMVSMMAWRRRLLSCEDSGVRIS</sequence>
<dbReference type="InterPro" id="IPR010895">
    <property type="entry name" value="CHRD"/>
</dbReference>
<dbReference type="InterPro" id="IPR013424">
    <property type="entry name" value="Ice-binding_C"/>
</dbReference>
<evidence type="ECO:0000259" key="2">
    <source>
        <dbReference type="PROSITE" id="PS50933"/>
    </source>
</evidence>
<keyword evidence="1" id="KW-0732">Signal</keyword>
<feature type="domain" description="CHRD" evidence="2">
    <location>
        <begin position="23"/>
        <end position="174"/>
    </location>
</feature>
<dbReference type="SMART" id="SM00754">
    <property type="entry name" value="CHRD"/>
    <property type="match status" value="1"/>
</dbReference>
<organism evidence="3 4">
    <name type="scientific">Nitrosospira multiformis</name>
    <dbReference type="NCBI Taxonomy" id="1231"/>
    <lineage>
        <taxon>Bacteria</taxon>
        <taxon>Pseudomonadati</taxon>
        <taxon>Pseudomonadota</taxon>
        <taxon>Betaproteobacteria</taxon>
        <taxon>Nitrosomonadales</taxon>
        <taxon>Nitrosomonadaceae</taxon>
        <taxon>Nitrosospira</taxon>
    </lineage>
</organism>
<evidence type="ECO:0000313" key="4">
    <source>
        <dbReference type="Proteomes" id="UP000182649"/>
    </source>
</evidence>
<dbReference type="AlphaFoldDB" id="A0A1I7GJY1"/>
<dbReference type="RefSeq" id="WP_074974151.1">
    <property type="nucleotide sequence ID" value="NZ_FPBZ01000005.1"/>
</dbReference>
<accession>A0A1I7GJY1</accession>
<proteinExistence type="predicted"/>